<dbReference type="InterPro" id="IPR022050">
    <property type="entry name" value="T_hemolysin"/>
</dbReference>
<dbReference type="RefSeq" id="WP_107283368.1">
    <property type="nucleotide sequence ID" value="NZ_PYMC01000006.1"/>
</dbReference>
<accession>A0A2T3MZ58</accession>
<dbReference type="Pfam" id="PF12261">
    <property type="entry name" value="T_hemolysin"/>
    <property type="match status" value="1"/>
</dbReference>
<dbReference type="EMBL" id="PYMC01000006">
    <property type="protein sequence ID" value="PSW05267.1"/>
    <property type="molecule type" value="Genomic_DNA"/>
</dbReference>
<dbReference type="OrthoDB" id="7432757at2"/>
<reference evidence="1 2" key="1">
    <citation type="submission" date="2018-03" db="EMBL/GenBank/DDBJ databases">
        <title>Whole genome sequencing of Histamine producing bacteria.</title>
        <authorList>
            <person name="Butler K."/>
        </authorList>
    </citation>
    <scope>NUCLEOTIDE SEQUENCE [LARGE SCALE GENOMIC DNA]</scope>
    <source>
        <strain evidence="1 2">DSM 16190</strain>
    </source>
</reference>
<organism evidence="1 2">
    <name type="scientific">Photobacterium lipolyticum</name>
    <dbReference type="NCBI Taxonomy" id="266810"/>
    <lineage>
        <taxon>Bacteria</taxon>
        <taxon>Pseudomonadati</taxon>
        <taxon>Pseudomonadota</taxon>
        <taxon>Gammaproteobacteria</taxon>
        <taxon>Vibrionales</taxon>
        <taxon>Vibrionaceae</taxon>
        <taxon>Photobacterium</taxon>
    </lineage>
</organism>
<keyword evidence="2" id="KW-1185">Reference proteome</keyword>
<sequence length="232" mass="26454">MQAYQAVLSQYEIVVADVSHPRRREIEHYISHRYQQAFQATICEFMPYLVALFDDQQALVSVCGYRLAKDEPLFLEQYLSQPAEVLMSTHFQQHISRDSLIEFGQLASFSSGMAPVHFSAMIHLLLEQGYHWCIFTATGPLYAMMNRMGLKPHSLMDADPTYIADADAVWGSYYHSKPRVSAGNLDDGLAMINHRISRLNSQIERRDSLINPLSLQNISLPQLSLTDVEKRS</sequence>
<name>A0A2T3MZ58_9GAMM</name>
<proteinExistence type="predicted"/>
<evidence type="ECO:0000313" key="1">
    <source>
        <dbReference type="EMBL" id="PSW05267.1"/>
    </source>
</evidence>
<dbReference type="Proteomes" id="UP000240904">
    <property type="component" value="Unassembled WGS sequence"/>
</dbReference>
<protein>
    <submittedName>
        <fullName evidence="1">Delta-VPH</fullName>
    </submittedName>
</protein>
<comment type="caution">
    <text evidence="1">The sequence shown here is derived from an EMBL/GenBank/DDBJ whole genome shotgun (WGS) entry which is preliminary data.</text>
</comment>
<evidence type="ECO:0000313" key="2">
    <source>
        <dbReference type="Proteomes" id="UP000240904"/>
    </source>
</evidence>
<dbReference type="AlphaFoldDB" id="A0A2T3MZ58"/>
<gene>
    <name evidence="1" type="ORF">C9I89_10125</name>
</gene>